<dbReference type="PANTHER" id="PTHR39160:SF4">
    <property type="entry name" value="RESUSCITATION-PROMOTING FACTOR RPFB"/>
    <property type="match status" value="1"/>
</dbReference>
<protein>
    <submittedName>
        <fullName evidence="3">3D domain-containing protein</fullName>
    </submittedName>
</protein>
<dbReference type="EMBL" id="DXIE01000049">
    <property type="protein sequence ID" value="HIV62896.1"/>
    <property type="molecule type" value="Genomic_DNA"/>
</dbReference>
<dbReference type="CDD" id="cd14667">
    <property type="entry name" value="3D_containing_proteins"/>
    <property type="match status" value="1"/>
</dbReference>
<dbReference type="GO" id="GO:0009254">
    <property type="term" value="P:peptidoglycan turnover"/>
    <property type="evidence" value="ECO:0007669"/>
    <property type="project" value="InterPro"/>
</dbReference>
<comment type="caution">
    <text evidence="3">The sequence shown here is derived from an EMBL/GenBank/DDBJ whole genome shotgun (WGS) entry which is preliminary data.</text>
</comment>
<dbReference type="GO" id="GO:0004553">
    <property type="term" value="F:hydrolase activity, hydrolyzing O-glycosyl compounds"/>
    <property type="evidence" value="ECO:0007669"/>
    <property type="project" value="InterPro"/>
</dbReference>
<dbReference type="InterPro" id="IPR036908">
    <property type="entry name" value="RlpA-like_sf"/>
</dbReference>
<evidence type="ECO:0000313" key="3">
    <source>
        <dbReference type="EMBL" id="HIV62896.1"/>
    </source>
</evidence>
<dbReference type="Proteomes" id="UP000886808">
    <property type="component" value="Unassembled WGS sequence"/>
</dbReference>
<proteinExistence type="predicted"/>
<reference evidence="3" key="1">
    <citation type="journal article" date="2021" name="PeerJ">
        <title>Extensive microbial diversity within the chicken gut microbiome revealed by metagenomics and culture.</title>
        <authorList>
            <person name="Gilroy R."/>
            <person name="Ravi A."/>
            <person name="Getino M."/>
            <person name="Pursley I."/>
            <person name="Horton D.L."/>
            <person name="Alikhan N.F."/>
            <person name="Baker D."/>
            <person name="Gharbi K."/>
            <person name="Hall N."/>
            <person name="Watson M."/>
            <person name="Adriaenssens E.M."/>
            <person name="Foster-Nyarko E."/>
            <person name="Jarju S."/>
            <person name="Secka A."/>
            <person name="Antonio M."/>
            <person name="Oren A."/>
            <person name="Chaudhuri R.R."/>
            <person name="La Ragione R."/>
            <person name="Hildebrand F."/>
            <person name="Pallen M.J."/>
        </authorList>
    </citation>
    <scope>NUCLEOTIDE SEQUENCE</scope>
    <source>
        <strain evidence="3">CHK193-4272</strain>
    </source>
</reference>
<reference evidence="3" key="2">
    <citation type="submission" date="2021-04" db="EMBL/GenBank/DDBJ databases">
        <authorList>
            <person name="Gilroy R."/>
        </authorList>
    </citation>
    <scope>NUCLEOTIDE SEQUENCE</scope>
    <source>
        <strain evidence="3">CHK193-4272</strain>
    </source>
</reference>
<dbReference type="PANTHER" id="PTHR39160">
    <property type="entry name" value="CELL WALL-BINDING PROTEIN YOCH"/>
    <property type="match status" value="1"/>
</dbReference>
<dbReference type="SUPFAM" id="SSF50685">
    <property type="entry name" value="Barwin-like endoglucanases"/>
    <property type="match status" value="1"/>
</dbReference>
<feature type="domain" description="3D" evidence="2">
    <location>
        <begin position="110"/>
        <end position="170"/>
    </location>
</feature>
<evidence type="ECO:0000259" key="2">
    <source>
        <dbReference type="Pfam" id="PF06725"/>
    </source>
</evidence>
<dbReference type="InterPro" id="IPR059180">
    <property type="entry name" value="3D_YorM"/>
</dbReference>
<accession>A0A9D1TJ02</accession>
<dbReference type="GO" id="GO:0019867">
    <property type="term" value="C:outer membrane"/>
    <property type="evidence" value="ECO:0007669"/>
    <property type="project" value="InterPro"/>
</dbReference>
<sequence length="172" mass="18526">MISSNEQVAIGLVRTTEEMVRAREELAARQAAIEAAKLAEEQEAIQAANPYIPNYERVVAYSETYAANDSITANGTALGNFKLTFYCACEQCSGGYGDNTATGTKCTEGRTIAVDPKVIPLGSEVFIEGFGSFIAEDTGGAIKQNKIDIYLSDHDRCYSLGVANANVYLMNK</sequence>
<evidence type="ECO:0000256" key="1">
    <source>
        <dbReference type="ARBA" id="ARBA00022729"/>
    </source>
</evidence>
<dbReference type="AlphaFoldDB" id="A0A9D1TJ02"/>
<dbReference type="Pfam" id="PF06725">
    <property type="entry name" value="3D"/>
    <property type="match status" value="1"/>
</dbReference>
<name>A0A9D1TJ02_9FIRM</name>
<dbReference type="InterPro" id="IPR051933">
    <property type="entry name" value="Resuscitation_pf_RpfB"/>
</dbReference>
<dbReference type="Gene3D" id="2.40.40.10">
    <property type="entry name" value="RlpA-like domain"/>
    <property type="match status" value="1"/>
</dbReference>
<organism evidence="3 4">
    <name type="scientific">Candidatus Butyricicoccus avistercoris</name>
    <dbReference type="NCBI Taxonomy" id="2838518"/>
    <lineage>
        <taxon>Bacteria</taxon>
        <taxon>Bacillati</taxon>
        <taxon>Bacillota</taxon>
        <taxon>Clostridia</taxon>
        <taxon>Eubacteriales</taxon>
        <taxon>Butyricicoccaceae</taxon>
        <taxon>Butyricicoccus</taxon>
    </lineage>
</organism>
<evidence type="ECO:0000313" key="4">
    <source>
        <dbReference type="Proteomes" id="UP000886808"/>
    </source>
</evidence>
<keyword evidence="1" id="KW-0732">Signal</keyword>
<dbReference type="InterPro" id="IPR010611">
    <property type="entry name" value="3D_dom"/>
</dbReference>
<gene>
    <name evidence="3" type="ORF">H9746_08680</name>
</gene>